<dbReference type="OrthoDB" id="240216at2759"/>
<dbReference type="KEGG" id="bfo:118424122"/>
<dbReference type="InterPro" id="IPR039551">
    <property type="entry name" value="Cho/carn_acyl_trans"/>
</dbReference>
<reference evidence="4" key="2">
    <citation type="submission" date="2025-08" db="UniProtKB">
        <authorList>
            <consortium name="RefSeq"/>
        </authorList>
    </citation>
    <scope>IDENTIFICATION</scope>
    <source>
        <strain evidence="4">S238N-H82</strain>
        <tissue evidence="4">Testes</tissue>
    </source>
</reference>
<sequence>MMAALKKHIQLMEEAKNMLGCDRHLLGLRAIAQDAGMPLPSLFSDAAYIKSLGGGYVLLSALSGYTPVPGAVVPKVHHGYCIPYNIQPDRITYSVSAWKSCKETSAEKMSASIQQSLRDMRRLLTSHFSHL</sequence>
<dbReference type="Gene3D" id="3.30.559.10">
    <property type="entry name" value="Chloramphenicol acetyltransferase-like domain"/>
    <property type="match status" value="1"/>
</dbReference>
<evidence type="ECO:0000313" key="4">
    <source>
        <dbReference type="RefSeq" id="XP_035688504.1"/>
    </source>
</evidence>
<dbReference type="RefSeq" id="XP_035688504.1">
    <property type="nucleotide sequence ID" value="XM_035832611.1"/>
</dbReference>
<evidence type="ECO:0000313" key="3">
    <source>
        <dbReference type="Proteomes" id="UP000001554"/>
    </source>
</evidence>
<dbReference type="InterPro" id="IPR023213">
    <property type="entry name" value="CAT-like_dom_sf"/>
</dbReference>
<protein>
    <submittedName>
        <fullName evidence="4">Peroxisomal carnitine O-octanoyltransferase-like</fullName>
    </submittedName>
</protein>
<reference evidence="3" key="1">
    <citation type="journal article" date="2020" name="Nat. Ecol. Evol.">
        <title>Deeply conserved synteny resolves early events in vertebrate evolution.</title>
        <authorList>
            <person name="Simakov O."/>
            <person name="Marletaz F."/>
            <person name="Yue J.X."/>
            <person name="O'Connell B."/>
            <person name="Jenkins J."/>
            <person name="Brandt A."/>
            <person name="Calef R."/>
            <person name="Tung C.H."/>
            <person name="Huang T.K."/>
            <person name="Schmutz J."/>
            <person name="Satoh N."/>
            <person name="Yu J.K."/>
            <person name="Putnam N.H."/>
            <person name="Green R.E."/>
            <person name="Rokhsar D.S."/>
        </authorList>
    </citation>
    <scope>NUCLEOTIDE SEQUENCE [LARGE SCALE GENOMIC DNA]</scope>
    <source>
        <strain evidence="3">S238N-H82</strain>
    </source>
</reference>
<dbReference type="InterPro" id="IPR000542">
    <property type="entry name" value="Carn_acyl_trans"/>
</dbReference>
<dbReference type="GeneID" id="118424122"/>
<dbReference type="PANTHER" id="PTHR22589">
    <property type="entry name" value="CARNITINE O-ACYLTRANSFERASE"/>
    <property type="match status" value="1"/>
</dbReference>
<proteinExistence type="inferred from homology"/>
<dbReference type="Pfam" id="PF00755">
    <property type="entry name" value="Carn_acyltransf"/>
    <property type="match status" value="1"/>
</dbReference>
<evidence type="ECO:0000256" key="1">
    <source>
        <dbReference type="ARBA" id="ARBA00005232"/>
    </source>
</evidence>
<accession>A0A9J7N3N5</accession>
<dbReference type="AlphaFoldDB" id="A0A9J7N3N5"/>
<dbReference type="Proteomes" id="UP000001554">
    <property type="component" value="Chromosome 10"/>
</dbReference>
<evidence type="ECO:0000259" key="2">
    <source>
        <dbReference type="Pfam" id="PF00755"/>
    </source>
</evidence>
<dbReference type="GO" id="GO:0016746">
    <property type="term" value="F:acyltransferase activity"/>
    <property type="evidence" value="ECO:0007669"/>
    <property type="project" value="InterPro"/>
</dbReference>
<dbReference type="PANTHER" id="PTHR22589:SF67">
    <property type="entry name" value="PEROXISOMAL CARNITINE O-OCTANOYLTRANSFERASE"/>
    <property type="match status" value="1"/>
</dbReference>
<name>A0A9J7N3N5_BRAFL</name>
<comment type="similarity">
    <text evidence="1">Belongs to the carnitine/choline acetyltransferase family.</text>
</comment>
<keyword evidence="3" id="KW-1185">Reference proteome</keyword>
<dbReference type="SUPFAM" id="SSF52777">
    <property type="entry name" value="CoA-dependent acyltransferases"/>
    <property type="match status" value="1"/>
</dbReference>
<organism evidence="3 4">
    <name type="scientific">Branchiostoma floridae</name>
    <name type="common">Florida lancelet</name>
    <name type="synonym">Amphioxus</name>
    <dbReference type="NCBI Taxonomy" id="7739"/>
    <lineage>
        <taxon>Eukaryota</taxon>
        <taxon>Metazoa</taxon>
        <taxon>Chordata</taxon>
        <taxon>Cephalochordata</taxon>
        <taxon>Leptocardii</taxon>
        <taxon>Amphioxiformes</taxon>
        <taxon>Branchiostomatidae</taxon>
        <taxon>Branchiostoma</taxon>
    </lineage>
</organism>
<gene>
    <name evidence="4" type="primary">LOC118424122</name>
</gene>
<feature type="domain" description="Choline/carnitine acyltransferase" evidence="2">
    <location>
        <begin position="2"/>
        <end position="115"/>
    </location>
</feature>
<dbReference type="OMA" id="ATENKGC"/>